<dbReference type="InParanoid" id="A0A1I5UGD6"/>
<dbReference type="SUPFAM" id="SSF51182">
    <property type="entry name" value="RmlC-like cupins"/>
    <property type="match status" value="1"/>
</dbReference>
<dbReference type="InterPro" id="IPR013096">
    <property type="entry name" value="Cupin_2"/>
</dbReference>
<gene>
    <name evidence="4" type="ORF">SAMN04489713_119166</name>
</gene>
<evidence type="ECO:0000313" key="5">
    <source>
        <dbReference type="Proteomes" id="UP000183413"/>
    </source>
</evidence>
<evidence type="ECO:0000313" key="4">
    <source>
        <dbReference type="EMBL" id="SFP93696.1"/>
    </source>
</evidence>
<proteinExistence type="predicted"/>
<dbReference type="GO" id="GO:0005829">
    <property type="term" value="C:cytosol"/>
    <property type="evidence" value="ECO:0007669"/>
    <property type="project" value="TreeGrafter"/>
</dbReference>
<evidence type="ECO:0000256" key="1">
    <source>
        <dbReference type="ARBA" id="ARBA00023125"/>
    </source>
</evidence>
<dbReference type="GO" id="GO:0003700">
    <property type="term" value="F:DNA-binding transcription factor activity"/>
    <property type="evidence" value="ECO:0007669"/>
    <property type="project" value="TreeGrafter"/>
</dbReference>
<dbReference type="AlphaFoldDB" id="A0A1I5UGD6"/>
<keyword evidence="1" id="KW-0238">DNA-binding</keyword>
<dbReference type="Gene3D" id="2.60.120.10">
    <property type="entry name" value="Jelly Rolls"/>
    <property type="match status" value="1"/>
</dbReference>
<accession>A0A1I5UGD6</accession>
<dbReference type="InterPro" id="IPR011051">
    <property type="entry name" value="RmlC_Cupin_sf"/>
</dbReference>
<dbReference type="Gene3D" id="1.10.260.40">
    <property type="entry name" value="lambda repressor-like DNA-binding domains"/>
    <property type="match status" value="1"/>
</dbReference>
<feature type="domain" description="HTH cro/C1-type" evidence="3">
    <location>
        <begin position="9"/>
        <end position="63"/>
    </location>
</feature>
<name>A0A1I5UGD6_9ACTN</name>
<protein>
    <submittedName>
        <fullName evidence="4">Transcriptional regulator, contains XRE-family HTH domain</fullName>
    </submittedName>
</protein>
<evidence type="ECO:0000256" key="2">
    <source>
        <dbReference type="SAM" id="MobiDB-lite"/>
    </source>
</evidence>
<sequence length="197" mass="21525">MPPDLGDRLRAARQAKKLSTRQLARKLGVSPALVGHIETGRTLPSINTLYAMATALDLSLDRLFTLEGARPARAEEQSSGVRVSRHNARPRRPGQAGIRWEGLASVDHHLRFGLLAYDAGASTTGEATPLGHEGTEYGYLLSGTLELTVDDEKYVLQTGDSFELDARVPHTLFNPGPHPMNLLWVFDPHSHGPFADE</sequence>
<dbReference type="PANTHER" id="PTHR46797">
    <property type="entry name" value="HTH-TYPE TRANSCRIPTIONAL REGULATOR"/>
    <property type="match status" value="1"/>
</dbReference>
<reference evidence="4 5" key="1">
    <citation type="submission" date="2016-10" db="EMBL/GenBank/DDBJ databases">
        <authorList>
            <person name="de Groot N.N."/>
        </authorList>
    </citation>
    <scope>NUCLEOTIDE SEQUENCE [LARGE SCALE GENOMIC DNA]</scope>
    <source>
        <strain evidence="4 5">DSM 43067</strain>
    </source>
</reference>
<keyword evidence="5" id="KW-1185">Reference proteome</keyword>
<dbReference type="PROSITE" id="PS50943">
    <property type="entry name" value="HTH_CROC1"/>
    <property type="match status" value="1"/>
</dbReference>
<dbReference type="EMBL" id="FOVH01000019">
    <property type="protein sequence ID" value="SFP93696.1"/>
    <property type="molecule type" value="Genomic_DNA"/>
</dbReference>
<dbReference type="STRING" id="1993.SAMN04489713_119166"/>
<dbReference type="Proteomes" id="UP000183413">
    <property type="component" value="Unassembled WGS sequence"/>
</dbReference>
<feature type="region of interest" description="Disordered" evidence="2">
    <location>
        <begin position="74"/>
        <end position="95"/>
    </location>
</feature>
<evidence type="ECO:0000259" key="3">
    <source>
        <dbReference type="PROSITE" id="PS50943"/>
    </source>
</evidence>
<dbReference type="CDD" id="cd00093">
    <property type="entry name" value="HTH_XRE"/>
    <property type="match status" value="1"/>
</dbReference>
<dbReference type="GO" id="GO:0003677">
    <property type="term" value="F:DNA binding"/>
    <property type="evidence" value="ECO:0007669"/>
    <property type="project" value="UniProtKB-KW"/>
</dbReference>
<dbReference type="CDD" id="cd02209">
    <property type="entry name" value="cupin_XRE_C"/>
    <property type="match status" value="1"/>
</dbReference>
<dbReference type="PANTHER" id="PTHR46797:SF1">
    <property type="entry name" value="METHYLPHOSPHONATE SYNTHASE"/>
    <property type="match status" value="1"/>
</dbReference>
<dbReference type="InterPro" id="IPR010982">
    <property type="entry name" value="Lambda_DNA-bd_dom_sf"/>
</dbReference>
<dbReference type="InterPro" id="IPR050807">
    <property type="entry name" value="TransReg_Diox_bact_type"/>
</dbReference>
<organism evidence="4 5">
    <name type="scientific">Actinomadura madurae</name>
    <dbReference type="NCBI Taxonomy" id="1993"/>
    <lineage>
        <taxon>Bacteria</taxon>
        <taxon>Bacillati</taxon>
        <taxon>Actinomycetota</taxon>
        <taxon>Actinomycetes</taxon>
        <taxon>Streptosporangiales</taxon>
        <taxon>Thermomonosporaceae</taxon>
        <taxon>Actinomadura</taxon>
    </lineage>
</organism>
<dbReference type="eggNOG" id="COG1396">
    <property type="taxonomic scope" value="Bacteria"/>
</dbReference>
<dbReference type="InterPro" id="IPR001387">
    <property type="entry name" value="Cro/C1-type_HTH"/>
</dbReference>
<dbReference type="Pfam" id="PF13560">
    <property type="entry name" value="HTH_31"/>
    <property type="match status" value="1"/>
</dbReference>
<dbReference type="SMART" id="SM00530">
    <property type="entry name" value="HTH_XRE"/>
    <property type="match status" value="1"/>
</dbReference>
<feature type="compositionally biased region" description="Basic residues" evidence="2">
    <location>
        <begin position="83"/>
        <end position="92"/>
    </location>
</feature>
<dbReference type="SUPFAM" id="SSF47413">
    <property type="entry name" value="lambda repressor-like DNA-binding domains"/>
    <property type="match status" value="1"/>
</dbReference>
<dbReference type="Pfam" id="PF07883">
    <property type="entry name" value="Cupin_2"/>
    <property type="match status" value="1"/>
</dbReference>
<dbReference type="InterPro" id="IPR014710">
    <property type="entry name" value="RmlC-like_jellyroll"/>
</dbReference>